<evidence type="ECO:0000256" key="13">
    <source>
        <dbReference type="SAM" id="Phobius"/>
    </source>
</evidence>
<evidence type="ECO:0000256" key="9">
    <source>
        <dbReference type="ARBA" id="ARBA00023002"/>
    </source>
</evidence>
<dbReference type="GO" id="GO:0016491">
    <property type="term" value="F:oxidoreductase activity"/>
    <property type="evidence" value="ECO:0007669"/>
    <property type="project" value="UniProtKB-KW"/>
</dbReference>
<evidence type="ECO:0000256" key="7">
    <source>
        <dbReference type="ARBA" id="ARBA00022827"/>
    </source>
</evidence>
<dbReference type="AlphaFoldDB" id="A0A1W9KWK2"/>
<evidence type="ECO:0000256" key="8">
    <source>
        <dbReference type="ARBA" id="ARBA00022989"/>
    </source>
</evidence>
<dbReference type="InterPro" id="IPR008333">
    <property type="entry name" value="Cbr1-like_FAD-bd_dom"/>
</dbReference>
<keyword evidence="12 13" id="KW-0472">Membrane</keyword>
<gene>
    <name evidence="15" type="ORF">BWK72_03385</name>
</gene>
<dbReference type="PANTHER" id="PTHR47354">
    <property type="entry name" value="NADH OXIDOREDUCTASE HCR"/>
    <property type="match status" value="1"/>
</dbReference>
<protein>
    <submittedName>
        <fullName evidence="15">Ferric reductase</fullName>
    </submittedName>
</protein>
<dbReference type="GO" id="GO:0046872">
    <property type="term" value="F:metal ion binding"/>
    <property type="evidence" value="ECO:0007669"/>
    <property type="project" value="UniProtKB-KW"/>
</dbReference>
<proteinExistence type="predicted"/>
<dbReference type="InterPro" id="IPR039261">
    <property type="entry name" value="FNR_nucleotide-bd"/>
</dbReference>
<comment type="cofactor">
    <cofactor evidence="1">
        <name>FAD</name>
        <dbReference type="ChEBI" id="CHEBI:57692"/>
    </cofactor>
</comment>
<feature type="domain" description="FAD-binding FR-type" evidence="14">
    <location>
        <begin position="221"/>
        <end position="320"/>
    </location>
</feature>
<keyword evidence="9" id="KW-0560">Oxidoreductase</keyword>
<feature type="transmembrane region" description="Helical" evidence="13">
    <location>
        <begin position="194"/>
        <end position="215"/>
    </location>
</feature>
<keyword evidence="10" id="KW-0408">Iron</keyword>
<dbReference type="InterPro" id="IPR013130">
    <property type="entry name" value="Fe3_Rdtase_TM_dom"/>
</dbReference>
<dbReference type="SUPFAM" id="SSF63380">
    <property type="entry name" value="Riboflavin synthase domain-like"/>
    <property type="match status" value="1"/>
</dbReference>
<name>A0A1W9KWK2_9BURK</name>
<dbReference type="PANTHER" id="PTHR47354:SF8">
    <property type="entry name" value="1,2-PHENYLACETYL-COA EPOXIDASE, SUBUNIT E"/>
    <property type="match status" value="1"/>
</dbReference>
<dbReference type="Pfam" id="PF01794">
    <property type="entry name" value="Ferric_reduct"/>
    <property type="match status" value="1"/>
</dbReference>
<evidence type="ECO:0000259" key="14">
    <source>
        <dbReference type="PROSITE" id="PS51384"/>
    </source>
</evidence>
<organism evidence="15 16">
    <name type="scientific">Rhodoferax ferrireducens</name>
    <dbReference type="NCBI Taxonomy" id="192843"/>
    <lineage>
        <taxon>Bacteria</taxon>
        <taxon>Pseudomonadati</taxon>
        <taxon>Pseudomonadota</taxon>
        <taxon>Betaproteobacteria</taxon>
        <taxon>Burkholderiales</taxon>
        <taxon>Comamonadaceae</taxon>
        <taxon>Rhodoferax</taxon>
    </lineage>
</organism>
<dbReference type="Gene3D" id="3.40.50.80">
    <property type="entry name" value="Nucleotide-binding domain of ferredoxin-NADP reductase (FNR) module"/>
    <property type="match status" value="1"/>
</dbReference>
<evidence type="ECO:0000256" key="2">
    <source>
        <dbReference type="ARBA" id="ARBA00004141"/>
    </source>
</evidence>
<reference evidence="15 16" key="1">
    <citation type="submission" date="2017-01" db="EMBL/GenBank/DDBJ databases">
        <title>Novel large sulfur bacteria in the metagenomes of groundwater-fed chemosynthetic microbial mats in the Lake Huron basin.</title>
        <authorList>
            <person name="Sharrar A.M."/>
            <person name="Flood B.E."/>
            <person name="Bailey J.V."/>
            <person name="Jones D.S."/>
            <person name="Biddanda B."/>
            <person name="Ruberg S.A."/>
            <person name="Marcus D.N."/>
            <person name="Dick G.J."/>
        </authorList>
    </citation>
    <scope>NUCLEOTIDE SEQUENCE [LARGE SCALE GENOMIC DNA]</scope>
    <source>
        <strain evidence="15">A7</strain>
    </source>
</reference>
<keyword evidence="4 13" id="KW-0812">Transmembrane</keyword>
<keyword evidence="6" id="KW-0479">Metal-binding</keyword>
<dbReference type="GO" id="GO:0051537">
    <property type="term" value="F:2 iron, 2 sulfur cluster binding"/>
    <property type="evidence" value="ECO:0007669"/>
    <property type="project" value="UniProtKB-KW"/>
</dbReference>
<feature type="transmembrane region" description="Helical" evidence="13">
    <location>
        <begin position="139"/>
        <end position="156"/>
    </location>
</feature>
<dbReference type="Gene3D" id="2.40.30.10">
    <property type="entry name" value="Translation factors"/>
    <property type="match status" value="1"/>
</dbReference>
<keyword evidence="5" id="KW-0001">2Fe-2S</keyword>
<dbReference type="GO" id="GO:0050660">
    <property type="term" value="F:flavin adenine dinucleotide binding"/>
    <property type="evidence" value="ECO:0007669"/>
    <property type="project" value="TreeGrafter"/>
</dbReference>
<comment type="subcellular location">
    <subcellularLocation>
        <location evidence="2">Membrane</location>
        <topology evidence="2">Multi-pass membrane protein</topology>
    </subcellularLocation>
</comment>
<dbReference type="CDD" id="cd06198">
    <property type="entry name" value="FNR_like_3"/>
    <property type="match status" value="1"/>
</dbReference>
<keyword evidence="7" id="KW-0274">FAD</keyword>
<feature type="transmembrane region" description="Helical" evidence="13">
    <location>
        <begin position="78"/>
        <end position="96"/>
    </location>
</feature>
<feature type="transmembrane region" description="Helical" evidence="13">
    <location>
        <begin position="168"/>
        <end position="188"/>
    </location>
</feature>
<dbReference type="PROSITE" id="PS51384">
    <property type="entry name" value="FAD_FR"/>
    <property type="match status" value="1"/>
</dbReference>
<evidence type="ECO:0000256" key="1">
    <source>
        <dbReference type="ARBA" id="ARBA00001974"/>
    </source>
</evidence>
<dbReference type="InterPro" id="IPR017927">
    <property type="entry name" value="FAD-bd_FR_type"/>
</dbReference>
<evidence type="ECO:0000313" key="15">
    <source>
        <dbReference type="EMBL" id="OQW89032.1"/>
    </source>
</evidence>
<evidence type="ECO:0000256" key="10">
    <source>
        <dbReference type="ARBA" id="ARBA00023004"/>
    </source>
</evidence>
<keyword evidence="3" id="KW-0285">Flavoprotein</keyword>
<dbReference type="SUPFAM" id="SSF52343">
    <property type="entry name" value="Ferredoxin reductase-like, C-terminal NADP-linked domain"/>
    <property type="match status" value="1"/>
</dbReference>
<evidence type="ECO:0000256" key="12">
    <source>
        <dbReference type="ARBA" id="ARBA00023136"/>
    </source>
</evidence>
<evidence type="ECO:0000256" key="4">
    <source>
        <dbReference type="ARBA" id="ARBA00022692"/>
    </source>
</evidence>
<evidence type="ECO:0000256" key="11">
    <source>
        <dbReference type="ARBA" id="ARBA00023014"/>
    </source>
</evidence>
<dbReference type="EMBL" id="MTEI01000002">
    <property type="protein sequence ID" value="OQW89032.1"/>
    <property type="molecule type" value="Genomic_DNA"/>
</dbReference>
<dbReference type="GO" id="GO:0016020">
    <property type="term" value="C:membrane"/>
    <property type="evidence" value="ECO:0007669"/>
    <property type="project" value="UniProtKB-SubCell"/>
</dbReference>
<keyword evidence="11" id="KW-0411">Iron-sulfur</keyword>
<evidence type="ECO:0000313" key="16">
    <source>
        <dbReference type="Proteomes" id="UP000192505"/>
    </source>
</evidence>
<dbReference type="InterPro" id="IPR017938">
    <property type="entry name" value="Riboflavin_synthase-like_b-brl"/>
</dbReference>
<evidence type="ECO:0000256" key="3">
    <source>
        <dbReference type="ARBA" id="ARBA00022630"/>
    </source>
</evidence>
<accession>A0A1W9KWK2</accession>
<dbReference type="InterPro" id="IPR050415">
    <property type="entry name" value="MRET"/>
</dbReference>
<sequence>MNHIKIFFWAFLIGLTGLWWLTDTPTLASLTTVASWRGMLMQVTGVLAMGVMSVAMILSSRPVLFEPYLGGLDKMYRLHKWLGIAALVLAVSHWLIANGPKWLSGLGLMERGAHGPRGGVSGDAVRQFFMGQKGIAESLGEWAFYAAAVLMVLALVKRFPYKYFLKTHRLLAVAYLALVWHSFILLKFDDWSGLIGPVMLVLMMLGSAAAVMVLLGRVAIKRQLVGEVAGIRRHEALQVMEIDITFQGHWPGHEAGQFAFVTLHADEGAHPYTISSTWANDGRMTFIIKALGDYTSTLPERVKLGDVVRVEGPYGRFNFDGGQQRQIWVGAGIGITPFIARMQTLANVPDGRQIDLFHSTRVLDPQAIRLMERDAAAAKVQLHVLSDARDGMLDAARIVQLVPDWREADIWFCGPTGFGQALKHDFMAMGLASERFHQELFEMR</sequence>
<dbReference type="PRINTS" id="PR00409">
    <property type="entry name" value="PHDIOXRDTASE"/>
</dbReference>
<dbReference type="Proteomes" id="UP000192505">
    <property type="component" value="Unassembled WGS sequence"/>
</dbReference>
<keyword evidence="8 13" id="KW-1133">Transmembrane helix</keyword>
<feature type="transmembrane region" description="Helical" evidence="13">
    <location>
        <begin position="38"/>
        <end position="58"/>
    </location>
</feature>
<evidence type="ECO:0000256" key="5">
    <source>
        <dbReference type="ARBA" id="ARBA00022714"/>
    </source>
</evidence>
<comment type="caution">
    <text evidence="15">The sequence shown here is derived from an EMBL/GenBank/DDBJ whole genome shotgun (WGS) entry which is preliminary data.</text>
</comment>
<dbReference type="Pfam" id="PF00970">
    <property type="entry name" value="FAD_binding_6"/>
    <property type="match status" value="1"/>
</dbReference>
<evidence type="ECO:0000256" key="6">
    <source>
        <dbReference type="ARBA" id="ARBA00022723"/>
    </source>
</evidence>